<dbReference type="Pfam" id="PF00550">
    <property type="entry name" value="PP-binding"/>
    <property type="match status" value="1"/>
</dbReference>
<dbReference type="InterPro" id="IPR010071">
    <property type="entry name" value="AA_adenyl_dom"/>
</dbReference>
<dbReference type="InterPro" id="IPR045851">
    <property type="entry name" value="AMP-bd_C_sf"/>
</dbReference>
<keyword evidence="6" id="KW-1185">Reference proteome</keyword>
<keyword evidence="3" id="KW-0597">Phosphoprotein</keyword>
<dbReference type="EMBL" id="PIUM01000014">
    <property type="protein sequence ID" value="PKU24101.1"/>
    <property type="molecule type" value="Genomic_DNA"/>
</dbReference>
<evidence type="ECO:0000313" key="6">
    <source>
        <dbReference type="Proteomes" id="UP000233293"/>
    </source>
</evidence>
<dbReference type="NCBIfam" id="TIGR01733">
    <property type="entry name" value="AA-adenyl-dom"/>
    <property type="match status" value="1"/>
</dbReference>
<protein>
    <submittedName>
        <fullName evidence="5">Non-ribosomal peptide synthetase</fullName>
    </submittedName>
</protein>
<dbReference type="Pfam" id="PF00975">
    <property type="entry name" value="Thioesterase"/>
    <property type="match status" value="1"/>
</dbReference>
<dbReference type="SUPFAM" id="SSF52777">
    <property type="entry name" value="CoA-dependent acyltransferases"/>
    <property type="match status" value="2"/>
</dbReference>
<dbReference type="InterPro" id="IPR029058">
    <property type="entry name" value="AB_hydrolase_fold"/>
</dbReference>
<proteinExistence type="predicted"/>
<sequence>MNASELRNFPVSKKPNGCFVGKASQDGEAFQEDFVESNINESDVLKSEDDSAVESVTISGHTLQTIPLSIAQRGLWVGQKIGSDKAVFNIAEAIEIHGPIDPVLFVAALHRLTREMETVRVRIVEGPNGPRQVVMPHYDGDFPVIDVSAEADPKAAAERWMMEDVVRPVDFDHDILWRCALFRAAPDRFIWYHRSHHICLDGFTGGMVARRLAALYTAMVAGDEPEPVNHPPLAELLKNEMEYRASDRFARDQDYWRTRLAGLPDAVSLAKRRASTFGGLYRKTAYISPESTKCLHSMAKNAAGSLPQILIALAAAFFFRATGAADLVFGLPVTARPSGFLRRIPGMVANAVPIRLAMSPWLTLDALIQQVSATVRQALRHQQYRYEDLRRDLGLVGRDQQISWLGVNIEPFDYDFRFAGHPGIPFNLSNGSVEDLTIFIYDRDDGRGLRIDFDANPSLYTGEELQDHMNRFLRLIDALLAQPGLQIGQIDLLDQPERARMLTDWNATNRPVPELMAFQQFEERAAQQPDAVAVSFGDVTLSYRDLNARANIVAHTLIERGIGPGAIVALVLPRTESLPAALLGTMKSGAAYLPIDPDFPADRIAAIMEDARPAVVLTTKGLAACLPVDGPDRILFDQLEPAEDADWFSDCNPTNADRTQPLSQAHTAYVIYTSGSTGKPKGVVVSHRNLVNFLRAMQDELALLRHDRLLAVTTISFDIAALEMYAPLLAGARVVIATREMARDPVALAREMERTGVTVMQATPSLWQSMVAVQPMALRGLRVLVGGEALPGHLARSLRQLGAAVTNLYGPTETTIWSTSIALDDGDLDNPPIGRPIANTQLYVLDVGLQPVPVGRAGQLYIGGVGVADGYLNRPSLTAERFVANPYGQPGSRFYRTGDLASWRRDGTLEFLGRIDHQVKVRGFRIETGDVEAALMRTGRVERAVVTAWDEPPAGKRLVAYVVPAAGGVVDENDLRGRLEAILPDYMIPSLFVSLSTLPMTPNGKVDRKALPAPSRSAPISYVAPRTATEAKLAALWTARLGLGRVGIHDNFFTIGGDSLVAAQLIADVQKAFGREMSLATMFHASTIAELAEQLDRDEAHDPLASLLPLRAGAKDLALFCIHPVVGLSWAYGGLLRHLGGECAVYGLQARGIGGDKRLPESLEEMADDYLAQIRQVQPRGPYHLLGWSLGGVVAFAIAQRLRSAGEQVAFLTLLDAYPFIRQSVDQEPEEAVLAKAALRFLGYEPNVLGDAPLGMTAVADFLCREYDILGNPLVKQIRRSNDEIVESVLAVVRNNLALLRKYVPGRIDVDMLFLRASAGKVAELDSFIDQYAAAWQPYVGGRIDEHQIDCHHQQMLDPGPVDEVGRIVAEEFAKRARRME</sequence>
<comment type="caution">
    <text evidence="5">The sequence shown here is derived from an EMBL/GenBank/DDBJ whole genome shotgun (WGS) entry which is preliminary data.</text>
</comment>
<accession>A0A2N3PUL5</accession>
<dbReference type="SMART" id="SM00824">
    <property type="entry name" value="PKS_TE"/>
    <property type="match status" value="1"/>
</dbReference>
<evidence type="ECO:0000256" key="3">
    <source>
        <dbReference type="ARBA" id="ARBA00022553"/>
    </source>
</evidence>
<dbReference type="Gene3D" id="3.40.50.980">
    <property type="match status" value="2"/>
</dbReference>
<dbReference type="SMART" id="SM00823">
    <property type="entry name" value="PKS_PP"/>
    <property type="match status" value="1"/>
</dbReference>
<dbReference type="PROSITE" id="PS50075">
    <property type="entry name" value="CARRIER"/>
    <property type="match status" value="1"/>
</dbReference>
<dbReference type="InterPro" id="IPR001031">
    <property type="entry name" value="Thioesterase"/>
</dbReference>
<dbReference type="FunFam" id="2.30.38.10:FF:000001">
    <property type="entry name" value="Non-ribosomal peptide synthetase PvdI"/>
    <property type="match status" value="1"/>
</dbReference>
<dbReference type="InterPro" id="IPR009081">
    <property type="entry name" value="PP-bd_ACP"/>
</dbReference>
<dbReference type="Gene3D" id="3.30.559.30">
    <property type="entry name" value="Nonribosomal peptide synthetase, condensation domain"/>
    <property type="match status" value="1"/>
</dbReference>
<dbReference type="GO" id="GO:0031177">
    <property type="term" value="F:phosphopantetheine binding"/>
    <property type="evidence" value="ECO:0007669"/>
    <property type="project" value="InterPro"/>
</dbReference>
<dbReference type="InterPro" id="IPR001242">
    <property type="entry name" value="Condensation_dom"/>
</dbReference>
<evidence type="ECO:0000256" key="1">
    <source>
        <dbReference type="ARBA" id="ARBA00001957"/>
    </source>
</evidence>
<dbReference type="GO" id="GO:0009239">
    <property type="term" value="P:enterobactin biosynthetic process"/>
    <property type="evidence" value="ECO:0007669"/>
    <property type="project" value="TreeGrafter"/>
</dbReference>
<dbReference type="Pfam" id="PF00668">
    <property type="entry name" value="Condensation"/>
    <property type="match status" value="1"/>
</dbReference>
<dbReference type="FunFam" id="3.30.300.30:FF:000010">
    <property type="entry name" value="Enterobactin synthetase component F"/>
    <property type="match status" value="1"/>
</dbReference>
<reference evidence="6" key="1">
    <citation type="submission" date="2017-12" db="EMBL/GenBank/DDBJ databases">
        <title>Draft genome sequence of Telmatospirillum siberiense 26-4b1T, an acidotolerant peatland alphaproteobacterium potentially involved in sulfur cycling.</title>
        <authorList>
            <person name="Hausmann B."/>
            <person name="Pjevac P."/>
            <person name="Schreck K."/>
            <person name="Herbold C.W."/>
            <person name="Daims H."/>
            <person name="Wagner M."/>
            <person name="Pester M."/>
            <person name="Loy A."/>
        </authorList>
    </citation>
    <scope>NUCLEOTIDE SEQUENCE [LARGE SCALE GENOMIC DNA]</scope>
    <source>
        <strain evidence="6">26-4b1</strain>
    </source>
</reference>
<dbReference type="InterPro" id="IPR036736">
    <property type="entry name" value="ACP-like_sf"/>
</dbReference>
<dbReference type="InterPro" id="IPR020845">
    <property type="entry name" value="AMP-binding_CS"/>
</dbReference>
<feature type="domain" description="Carrier" evidence="4">
    <location>
        <begin position="1024"/>
        <end position="1099"/>
    </location>
</feature>
<dbReference type="PANTHER" id="PTHR45527:SF1">
    <property type="entry name" value="FATTY ACID SYNTHASE"/>
    <property type="match status" value="1"/>
</dbReference>
<dbReference type="FunFam" id="3.40.50.12780:FF:000012">
    <property type="entry name" value="Non-ribosomal peptide synthetase"/>
    <property type="match status" value="1"/>
</dbReference>
<dbReference type="Gene3D" id="2.30.38.10">
    <property type="entry name" value="Luciferase, Domain 3"/>
    <property type="match status" value="1"/>
</dbReference>
<dbReference type="PROSITE" id="PS00012">
    <property type="entry name" value="PHOSPHOPANTETHEINE"/>
    <property type="match status" value="1"/>
</dbReference>
<dbReference type="Gene3D" id="3.30.559.10">
    <property type="entry name" value="Chloramphenicol acetyltransferase-like domain"/>
    <property type="match status" value="1"/>
</dbReference>
<dbReference type="GO" id="GO:0009366">
    <property type="term" value="C:enterobactin synthetase complex"/>
    <property type="evidence" value="ECO:0007669"/>
    <property type="project" value="TreeGrafter"/>
</dbReference>
<dbReference type="Pfam" id="PF00501">
    <property type="entry name" value="AMP-binding"/>
    <property type="match status" value="1"/>
</dbReference>
<dbReference type="PROSITE" id="PS00455">
    <property type="entry name" value="AMP_BINDING"/>
    <property type="match status" value="1"/>
</dbReference>
<evidence type="ECO:0000259" key="4">
    <source>
        <dbReference type="PROSITE" id="PS50075"/>
    </source>
</evidence>
<dbReference type="FunFam" id="1.10.1200.10:FF:000016">
    <property type="entry name" value="Non-ribosomal peptide synthase"/>
    <property type="match status" value="1"/>
</dbReference>
<dbReference type="Gene3D" id="3.40.50.1820">
    <property type="entry name" value="alpha/beta hydrolase"/>
    <property type="match status" value="1"/>
</dbReference>
<dbReference type="GO" id="GO:0043041">
    <property type="term" value="P:amino acid activation for nonribosomal peptide biosynthetic process"/>
    <property type="evidence" value="ECO:0007669"/>
    <property type="project" value="TreeGrafter"/>
</dbReference>
<dbReference type="InterPro" id="IPR023213">
    <property type="entry name" value="CAT-like_dom_sf"/>
</dbReference>
<dbReference type="SUPFAM" id="SSF53474">
    <property type="entry name" value="alpha/beta-Hydrolases"/>
    <property type="match status" value="1"/>
</dbReference>
<dbReference type="InterPro" id="IPR020806">
    <property type="entry name" value="PKS_PP-bd"/>
</dbReference>
<dbReference type="InterPro" id="IPR020802">
    <property type="entry name" value="TesA-like"/>
</dbReference>
<dbReference type="CDD" id="cd12116">
    <property type="entry name" value="A_NRPS_Ta1_like"/>
    <property type="match status" value="1"/>
</dbReference>
<dbReference type="GO" id="GO:0072330">
    <property type="term" value="P:monocarboxylic acid biosynthetic process"/>
    <property type="evidence" value="ECO:0007669"/>
    <property type="project" value="UniProtKB-ARBA"/>
</dbReference>
<name>A0A2N3PUL5_9PROT</name>
<evidence type="ECO:0000313" key="5">
    <source>
        <dbReference type="EMBL" id="PKU24101.1"/>
    </source>
</evidence>
<dbReference type="InterPro" id="IPR000873">
    <property type="entry name" value="AMP-dep_synth/lig_dom"/>
</dbReference>
<dbReference type="InterPro" id="IPR006162">
    <property type="entry name" value="Ppantetheine_attach_site"/>
</dbReference>
<dbReference type="SUPFAM" id="SSF47336">
    <property type="entry name" value="ACP-like"/>
    <property type="match status" value="1"/>
</dbReference>
<dbReference type="GO" id="GO:0005829">
    <property type="term" value="C:cytosol"/>
    <property type="evidence" value="ECO:0007669"/>
    <property type="project" value="TreeGrafter"/>
</dbReference>
<dbReference type="GO" id="GO:0047527">
    <property type="term" value="F:2,3-dihydroxybenzoate-serine ligase activity"/>
    <property type="evidence" value="ECO:0007669"/>
    <property type="project" value="TreeGrafter"/>
</dbReference>
<dbReference type="Proteomes" id="UP000233293">
    <property type="component" value="Unassembled WGS sequence"/>
</dbReference>
<comment type="cofactor">
    <cofactor evidence="1">
        <name>pantetheine 4'-phosphate</name>
        <dbReference type="ChEBI" id="CHEBI:47942"/>
    </cofactor>
</comment>
<organism evidence="5 6">
    <name type="scientific">Telmatospirillum siberiense</name>
    <dbReference type="NCBI Taxonomy" id="382514"/>
    <lineage>
        <taxon>Bacteria</taxon>
        <taxon>Pseudomonadati</taxon>
        <taxon>Pseudomonadota</taxon>
        <taxon>Alphaproteobacteria</taxon>
        <taxon>Rhodospirillales</taxon>
        <taxon>Rhodospirillaceae</taxon>
        <taxon>Telmatospirillum</taxon>
    </lineage>
</organism>
<dbReference type="FunFam" id="3.40.50.980:FF:000001">
    <property type="entry name" value="Non-ribosomal peptide synthetase"/>
    <property type="match status" value="1"/>
</dbReference>
<keyword evidence="2" id="KW-0596">Phosphopantetheine</keyword>
<dbReference type="SUPFAM" id="SSF56801">
    <property type="entry name" value="Acetyl-CoA synthetase-like"/>
    <property type="match status" value="1"/>
</dbReference>
<dbReference type="Pfam" id="PF13193">
    <property type="entry name" value="AMP-binding_C"/>
    <property type="match status" value="1"/>
</dbReference>
<gene>
    <name evidence="5" type="ORF">CWS72_13470</name>
</gene>
<dbReference type="InterPro" id="IPR025110">
    <property type="entry name" value="AMP-bd_C"/>
</dbReference>
<dbReference type="Gene3D" id="3.30.300.30">
    <property type="match status" value="1"/>
</dbReference>
<evidence type="ECO:0000256" key="2">
    <source>
        <dbReference type="ARBA" id="ARBA00022450"/>
    </source>
</evidence>
<dbReference type="PANTHER" id="PTHR45527">
    <property type="entry name" value="NONRIBOSOMAL PEPTIDE SYNTHETASE"/>
    <property type="match status" value="1"/>
</dbReference>